<comment type="caution">
    <text evidence="1">The sequence shown here is derived from an EMBL/GenBank/DDBJ whole genome shotgun (WGS) entry which is preliminary data.</text>
</comment>
<dbReference type="AlphaFoldDB" id="A0AAD1UGK5"/>
<dbReference type="EMBL" id="CAMPGE010007540">
    <property type="protein sequence ID" value="CAI2366455.1"/>
    <property type="molecule type" value="Genomic_DNA"/>
</dbReference>
<dbReference type="Proteomes" id="UP001295684">
    <property type="component" value="Unassembled WGS sequence"/>
</dbReference>
<reference evidence="1" key="1">
    <citation type="submission" date="2023-07" db="EMBL/GenBank/DDBJ databases">
        <authorList>
            <consortium name="AG Swart"/>
            <person name="Singh M."/>
            <person name="Singh A."/>
            <person name="Seah K."/>
            <person name="Emmerich C."/>
        </authorList>
    </citation>
    <scope>NUCLEOTIDE SEQUENCE</scope>
    <source>
        <strain evidence="1">DP1</strain>
    </source>
</reference>
<gene>
    <name evidence="1" type="ORF">ECRASSUSDP1_LOCUS7728</name>
</gene>
<protein>
    <submittedName>
        <fullName evidence="1">Uncharacterized protein</fullName>
    </submittedName>
</protein>
<sequence length="89" mass="10140">MLDEQVSCRTFLYKFKLAFNIYLSCFSKAMLSEESNGSSEYCYLYNLSFMLDSRSPPTSTIAYKICYSKDASKISNKLSLESSPNLVLI</sequence>
<name>A0AAD1UGK5_EUPCR</name>
<keyword evidence="2" id="KW-1185">Reference proteome</keyword>
<evidence type="ECO:0000313" key="1">
    <source>
        <dbReference type="EMBL" id="CAI2366455.1"/>
    </source>
</evidence>
<accession>A0AAD1UGK5</accession>
<evidence type="ECO:0000313" key="2">
    <source>
        <dbReference type="Proteomes" id="UP001295684"/>
    </source>
</evidence>
<proteinExistence type="predicted"/>
<organism evidence="1 2">
    <name type="scientific">Euplotes crassus</name>
    <dbReference type="NCBI Taxonomy" id="5936"/>
    <lineage>
        <taxon>Eukaryota</taxon>
        <taxon>Sar</taxon>
        <taxon>Alveolata</taxon>
        <taxon>Ciliophora</taxon>
        <taxon>Intramacronucleata</taxon>
        <taxon>Spirotrichea</taxon>
        <taxon>Hypotrichia</taxon>
        <taxon>Euplotida</taxon>
        <taxon>Euplotidae</taxon>
        <taxon>Moneuplotes</taxon>
    </lineage>
</organism>